<gene>
    <name evidence="1" type="ORF">KY290_034456</name>
</gene>
<proteinExistence type="predicted"/>
<dbReference type="EMBL" id="JAIVGD010000026">
    <property type="protein sequence ID" value="KAH0741413.1"/>
    <property type="molecule type" value="Genomic_DNA"/>
</dbReference>
<keyword evidence="2" id="KW-1185">Reference proteome</keyword>
<evidence type="ECO:0008006" key="3">
    <source>
        <dbReference type="Google" id="ProtNLM"/>
    </source>
</evidence>
<sequence>MDEFVKQMMHVHTNHLLPILVERVQASITPAVPPATTNVDENVGDGLATDYIMTD</sequence>
<evidence type="ECO:0000313" key="1">
    <source>
        <dbReference type="EMBL" id="KAH0741413.1"/>
    </source>
</evidence>
<organism evidence="1 2">
    <name type="scientific">Solanum tuberosum</name>
    <name type="common">Potato</name>
    <dbReference type="NCBI Taxonomy" id="4113"/>
    <lineage>
        <taxon>Eukaryota</taxon>
        <taxon>Viridiplantae</taxon>
        <taxon>Streptophyta</taxon>
        <taxon>Embryophyta</taxon>
        <taxon>Tracheophyta</taxon>
        <taxon>Spermatophyta</taxon>
        <taxon>Magnoliopsida</taxon>
        <taxon>eudicotyledons</taxon>
        <taxon>Gunneridae</taxon>
        <taxon>Pentapetalae</taxon>
        <taxon>asterids</taxon>
        <taxon>lamiids</taxon>
        <taxon>Solanales</taxon>
        <taxon>Solanaceae</taxon>
        <taxon>Solanoideae</taxon>
        <taxon>Solaneae</taxon>
        <taxon>Solanum</taxon>
    </lineage>
</organism>
<protein>
    <recommendedName>
        <fullName evidence="3">Integrase core domain containing protein</fullName>
    </recommendedName>
</protein>
<accession>A0ABQ7U4J9</accession>
<evidence type="ECO:0000313" key="2">
    <source>
        <dbReference type="Proteomes" id="UP000826656"/>
    </source>
</evidence>
<dbReference type="Proteomes" id="UP000826656">
    <property type="component" value="Unassembled WGS sequence"/>
</dbReference>
<comment type="caution">
    <text evidence="1">The sequence shown here is derived from an EMBL/GenBank/DDBJ whole genome shotgun (WGS) entry which is preliminary data.</text>
</comment>
<reference evidence="1 2" key="1">
    <citation type="journal article" date="2021" name="bioRxiv">
        <title>Chromosome-scale and haplotype-resolved genome assembly of a tetraploid potato cultivar.</title>
        <authorList>
            <person name="Sun H."/>
            <person name="Jiao W.-B."/>
            <person name="Krause K."/>
            <person name="Campoy J.A."/>
            <person name="Goel M."/>
            <person name="Folz-Donahue K."/>
            <person name="Kukat C."/>
            <person name="Huettel B."/>
            <person name="Schneeberger K."/>
        </authorList>
    </citation>
    <scope>NUCLEOTIDE SEQUENCE [LARGE SCALE GENOMIC DNA]</scope>
    <source>
        <strain evidence="1">SolTubOtavaFocal</strain>
        <tissue evidence="1">Leaves</tissue>
    </source>
</reference>
<name>A0ABQ7U4J9_SOLTU</name>